<dbReference type="PROSITE" id="PS50928">
    <property type="entry name" value="ABC_TM1"/>
    <property type="match status" value="1"/>
</dbReference>
<dbReference type="CDD" id="cd06261">
    <property type="entry name" value="TM_PBP2"/>
    <property type="match status" value="1"/>
</dbReference>
<comment type="caution">
    <text evidence="9">The sequence shown here is derived from an EMBL/GenBank/DDBJ whole genome shotgun (WGS) entry which is preliminary data.</text>
</comment>
<feature type="domain" description="ABC transmembrane type-1" evidence="8">
    <location>
        <begin position="85"/>
        <end position="274"/>
    </location>
</feature>
<dbReference type="Proteomes" id="UP000031202">
    <property type="component" value="Unassembled WGS sequence"/>
</dbReference>
<feature type="transmembrane region" description="Helical" evidence="7">
    <location>
        <begin position="211"/>
        <end position="230"/>
    </location>
</feature>
<feature type="transmembrane region" description="Helical" evidence="7">
    <location>
        <begin position="153"/>
        <end position="170"/>
    </location>
</feature>
<dbReference type="RefSeq" id="WP_039416629.1">
    <property type="nucleotide sequence ID" value="NZ_JWSZ01000017.1"/>
</dbReference>
<keyword evidence="2 7" id="KW-0813">Transport</keyword>
<dbReference type="GO" id="GO:0055085">
    <property type="term" value="P:transmembrane transport"/>
    <property type="evidence" value="ECO:0007669"/>
    <property type="project" value="InterPro"/>
</dbReference>
<dbReference type="AlphaFoldDB" id="A0A0B4CQ15"/>
<keyword evidence="3" id="KW-1003">Cell membrane</keyword>
<sequence>MNPPLTAPVRRRRDRALRSRLGRLARGVAIVVLVAIVLLPVYLTFASALFPTGEFLRSGLFPSPERLTFDNIATALGAVPFVPQYLTSVTVVILQTAAQLITSVLAAYALVFPRWRLRAVAFGVIIVTLGVPGESLTISNYDLVSSLGLRDTVFGIVLPYLAAGYTIFLLRQAFASFPFEVWEASRLDGCGHVRSLVGVVLPSCRAHLTTAALWSALSAWNGFFWPLLITDSPQNRTIQVGVSQLVAGEIAVPPVVFAGAALVLIPTVLLVIFSQRFLIGGMAAGSLR</sequence>
<dbReference type="InterPro" id="IPR035906">
    <property type="entry name" value="MetI-like_sf"/>
</dbReference>
<proteinExistence type="inferred from homology"/>
<evidence type="ECO:0000256" key="6">
    <source>
        <dbReference type="ARBA" id="ARBA00023136"/>
    </source>
</evidence>
<keyword evidence="6 7" id="KW-0472">Membrane</keyword>
<feature type="transmembrane region" description="Helical" evidence="7">
    <location>
        <begin position="21"/>
        <end position="43"/>
    </location>
</feature>
<evidence type="ECO:0000256" key="5">
    <source>
        <dbReference type="ARBA" id="ARBA00022989"/>
    </source>
</evidence>
<accession>A0A0B4CQ15</accession>
<dbReference type="GO" id="GO:0005886">
    <property type="term" value="C:plasma membrane"/>
    <property type="evidence" value="ECO:0007669"/>
    <property type="project" value="UniProtKB-SubCell"/>
</dbReference>
<keyword evidence="4 7" id="KW-0812">Transmembrane</keyword>
<dbReference type="PANTHER" id="PTHR43744:SF12">
    <property type="entry name" value="ABC TRANSPORTER PERMEASE PROTEIN MG189-RELATED"/>
    <property type="match status" value="1"/>
</dbReference>
<name>A0A0B4CQ15_9MICO</name>
<feature type="transmembrane region" description="Helical" evidence="7">
    <location>
        <begin position="250"/>
        <end position="273"/>
    </location>
</feature>
<dbReference type="Pfam" id="PF00528">
    <property type="entry name" value="BPD_transp_1"/>
    <property type="match status" value="1"/>
</dbReference>
<dbReference type="Gene3D" id="1.10.3720.10">
    <property type="entry name" value="MetI-like"/>
    <property type="match status" value="1"/>
</dbReference>
<protein>
    <recommendedName>
        <fullName evidence="8">ABC transmembrane type-1 domain-containing protein</fullName>
    </recommendedName>
</protein>
<reference evidence="9 10" key="1">
    <citation type="submission" date="2014-12" db="EMBL/GenBank/DDBJ databases">
        <title>Genome sequencing of Microbacterium hominis TPW29.</title>
        <authorList>
            <person name="Tan P.W."/>
            <person name="Chan K.-G."/>
        </authorList>
    </citation>
    <scope>NUCLEOTIDE SEQUENCE [LARGE SCALE GENOMIC DNA]</scope>
    <source>
        <strain evidence="9 10">TPW29</strain>
    </source>
</reference>
<comment type="subcellular location">
    <subcellularLocation>
        <location evidence="1 7">Cell membrane</location>
        <topology evidence="1 7">Multi-pass membrane protein</topology>
    </subcellularLocation>
</comment>
<organism evidence="9 10">
    <name type="scientific">Microbacterium hominis</name>
    <dbReference type="NCBI Taxonomy" id="162426"/>
    <lineage>
        <taxon>Bacteria</taxon>
        <taxon>Bacillati</taxon>
        <taxon>Actinomycetota</taxon>
        <taxon>Actinomycetes</taxon>
        <taxon>Micrococcales</taxon>
        <taxon>Microbacteriaceae</taxon>
        <taxon>Microbacterium</taxon>
    </lineage>
</organism>
<feature type="transmembrane region" description="Helical" evidence="7">
    <location>
        <begin position="85"/>
        <end position="112"/>
    </location>
</feature>
<evidence type="ECO:0000256" key="2">
    <source>
        <dbReference type="ARBA" id="ARBA00022448"/>
    </source>
</evidence>
<feature type="transmembrane region" description="Helical" evidence="7">
    <location>
        <begin position="119"/>
        <end position="141"/>
    </location>
</feature>
<evidence type="ECO:0000313" key="10">
    <source>
        <dbReference type="Proteomes" id="UP000031202"/>
    </source>
</evidence>
<dbReference type="SUPFAM" id="SSF161098">
    <property type="entry name" value="MetI-like"/>
    <property type="match status" value="1"/>
</dbReference>
<dbReference type="InterPro" id="IPR000515">
    <property type="entry name" value="MetI-like"/>
</dbReference>
<evidence type="ECO:0000256" key="7">
    <source>
        <dbReference type="RuleBase" id="RU363032"/>
    </source>
</evidence>
<keyword evidence="5 7" id="KW-1133">Transmembrane helix</keyword>
<evidence type="ECO:0000256" key="3">
    <source>
        <dbReference type="ARBA" id="ARBA00022475"/>
    </source>
</evidence>
<evidence type="ECO:0000256" key="4">
    <source>
        <dbReference type="ARBA" id="ARBA00022692"/>
    </source>
</evidence>
<dbReference type="EMBL" id="JWSZ01000017">
    <property type="protein sequence ID" value="KIC56491.1"/>
    <property type="molecule type" value="Genomic_DNA"/>
</dbReference>
<evidence type="ECO:0000259" key="8">
    <source>
        <dbReference type="PROSITE" id="PS50928"/>
    </source>
</evidence>
<evidence type="ECO:0000256" key="1">
    <source>
        <dbReference type="ARBA" id="ARBA00004651"/>
    </source>
</evidence>
<comment type="similarity">
    <text evidence="7">Belongs to the binding-protein-dependent transport system permease family.</text>
</comment>
<dbReference type="PANTHER" id="PTHR43744">
    <property type="entry name" value="ABC TRANSPORTER PERMEASE PROTEIN MG189-RELATED-RELATED"/>
    <property type="match status" value="1"/>
</dbReference>
<evidence type="ECO:0000313" key="9">
    <source>
        <dbReference type="EMBL" id="KIC56491.1"/>
    </source>
</evidence>
<gene>
    <name evidence="9" type="ORF">RM52_12725</name>
</gene>